<comment type="caution">
    <text evidence="1">The sequence shown here is derived from an EMBL/GenBank/DDBJ whole genome shotgun (WGS) entry which is preliminary data.</text>
</comment>
<dbReference type="AlphaFoldDB" id="A0A9W8H3F4"/>
<accession>A0A9W8H3F4</accession>
<dbReference type="OrthoDB" id="5595572at2759"/>
<dbReference type="EMBL" id="JANBUL010000246">
    <property type="protein sequence ID" value="KAJ2778157.1"/>
    <property type="molecule type" value="Genomic_DNA"/>
</dbReference>
<gene>
    <name evidence="1" type="ORF">H4R18_004778</name>
</gene>
<dbReference type="Proteomes" id="UP001140217">
    <property type="component" value="Unassembled WGS sequence"/>
</dbReference>
<keyword evidence="2" id="KW-1185">Reference proteome</keyword>
<feature type="non-terminal residue" evidence="1">
    <location>
        <position position="139"/>
    </location>
</feature>
<reference evidence="1" key="1">
    <citation type="submission" date="2022-07" db="EMBL/GenBank/DDBJ databases">
        <title>Phylogenomic reconstructions and comparative analyses of Kickxellomycotina fungi.</title>
        <authorList>
            <person name="Reynolds N.K."/>
            <person name="Stajich J.E."/>
            <person name="Barry K."/>
            <person name="Grigoriev I.V."/>
            <person name="Crous P."/>
            <person name="Smith M.E."/>
        </authorList>
    </citation>
    <scope>NUCLEOTIDE SEQUENCE</scope>
    <source>
        <strain evidence="1">NBRC 105414</strain>
    </source>
</reference>
<evidence type="ECO:0000313" key="2">
    <source>
        <dbReference type="Proteomes" id="UP001140217"/>
    </source>
</evidence>
<proteinExistence type="predicted"/>
<evidence type="ECO:0000313" key="1">
    <source>
        <dbReference type="EMBL" id="KAJ2778157.1"/>
    </source>
</evidence>
<protein>
    <submittedName>
        <fullName evidence="1">Uncharacterized protein</fullName>
    </submittedName>
</protein>
<sequence>MPSSLMQIRYTTMYPVPYIKHQLNTHMCDSLYLDPSVPIALPPPATSALGLPDHINAESPFAHLAYAVQHPVAGIRLMERGIFRLPHRSVLFHDGYHYYEFIETTLQLRAQQPSSQGGRAHPALVSSIGLAELAGRDGR</sequence>
<organism evidence="1 2">
    <name type="scientific">Coemansia javaensis</name>
    <dbReference type="NCBI Taxonomy" id="2761396"/>
    <lineage>
        <taxon>Eukaryota</taxon>
        <taxon>Fungi</taxon>
        <taxon>Fungi incertae sedis</taxon>
        <taxon>Zoopagomycota</taxon>
        <taxon>Kickxellomycotina</taxon>
        <taxon>Kickxellomycetes</taxon>
        <taxon>Kickxellales</taxon>
        <taxon>Kickxellaceae</taxon>
        <taxon>Coemansia</taxon>
    </lineage>
</organism>
<name>A0A9W8H3F4_9FUNG</name>